<reference evidence="1 2" key="1">
    <citation type="submission" date="2022-05" db="EMBL/GenBank/DDBJ databases">
        <authorList>
            <consortium name="Genoscope - CEA"/>
            <person name="William W."/>
        </authorList>
    </citation>
    <scope>NUCLEOTIDE SEQUENCE [LARGE SCALE GENOMIC DNA]</scope>
</reference>
<dbReference type="Proteomes" id="UP001159428">
    <property type="component" value="Unassembled WGS sequence"/>
</dbReference>
<comment type="caution">
    <text evidence="1">The sequence shown here is derived from an EMBL/GenBank/DDBJ whole genome shotgun (WGS) entry which is preliminary data.</text>
</comment>
<dbReference type="EMBL" id="CALNXJ010000008">
    <property type="protein sequence ID" value="CAH3045756.1"/>
    <property type="molecule type" value="Genomic_DNA"/>
</dbReference>
<name>A0AAU9W2F0_9CNID</name>
<dbReference type="AlphaFoldDB" id="A0AAU9W2F0"/>
<proteinExistence type="predicted"/>
<accession>A0AAU9W2F0</accession>
<gene>
    <name evidence="1" type="ORF">PMEA_00033768</name>
</gene>
<feature type="non-terminal residue" evidence="1">
    <location>
        <position position="126"/>
    </location>
</feature>
<organism evidence="1 2">
    <name type="scientific">Pocillopora meandrina</name>
    <dbReference type="NCBI Taxonomy" id="46732"/>
    <lineage>
        <taxon>Eukaryota</taxon>
        <taxon>Metazoa</taxon>
        <taxon>Cnidaria</taxon>
        <taxon>Anthozoa</taxon>
        <taxon>Hexacorallia</taxon>
        <taxon>Scleractinia</taxon>
        <taxon>Astrocoeniina</taxon>
        <taxon>Pocilloporidae</taxon>
        <taxon>Pocillopora</taxon>
    </lineage>
</organism>
<sequence>MMVNISLNNQKANYVNLGEGSPVTHLIKLLEGEDGCGACYNEVPGCKKNYCLRHSGDKTLNITLKEITKSMEGFYRLYPYCLGTNHNCTTHQPLKSFMLFIEGRPEPTKVTTVETDSGPTEWVSSG</sequence>
<keyword evidence="2" id="KW-1185">Reference proteome</keyword>
<evidence type="ECO:0000313" key="2">
    <source>
        <dbReference type="Proteomes" id="UP001159428"/>
    </source>
</evidence>
<protein>
    <submittedName>
        <fullName evidence="1">Uncharacterized protein</fullName>
    </submittedName>
</protein>
<evidence type="ECO:0000313" key="1">
    <source>
        <dbReference type="EMBL" id="CAH3045756.1"/>
    </source>
</evidence>